<accession>A0A2R4XG97</accession>
<dbReference type="KEGG" id="boz:DBV39_02895"/>
<feature type="transmembrane region" description="Helical" evidence="1">
    <location>
        <begin position="321"/>
        <end position="350"/>
    </location>
</feature>
<feature type="transmembrane region" description="Helical" evidence="1">
    <location>
        <begin position="286"/>
        <end position="309"/>
    </location>
</feature>
<feature type="transmembrane region" description="Helical" evidence="1">
    <location>
        <begin position="110"/>
        <end position="135"/>
    </location>
</feature>
<proteinExistence type="predicted"/>
<keyword evidence="3" id="KW-1185">Reference proteome</keyword>
<dbReference type="Proteomes" id="UP000244571">
    <property type="component" value="Chromosome"/>
</dbReference>
<keyword evidence="1" id="KW-0812">Transmembrane</keyword>
<feature type="transmembrane region" description="Helical" evidence="1">
    <location>
        <begin position="15"/>
        <end position="35"/>
    </location>
</feature>
<feature type="transmembrane region" description="Helical" evidence="1">
    <location>
        <begin position="398"/>
        <end position="421"/>
    </location>
</feature>
<name>A0A2R4XG97_9BURK</name>
<organism evidence="2 3">
    <name type="scientific">Orrella marina</name>
    <dbReference type="NCBI Taxonomy" id="2163011"/>
    <lineage>
        <taxon>Bacteria</taxon>
        <taxon>Pseudomonadati</taxon>
        <taxon>Pseudomonadota</taxon>
        <taxon>Betaproteobacteria</taxon>
        <taxon>Burkholderiales</taxon>
        <taxon>Alcaligenaceae</taxon>
        <taxon>Orrella</taxon>
    </lineage>
</organism>
<dbReference type="AlphaFoldDB" id="A0A2R4XG97"/>
<protein>
    <submittedName>
        <fullName evidence="2">Uncharacterized protein</fullName>
    </submittedName>
</protein>
<evidence type="ECO:0000256" key="1">
    <source>
        <dbReference type="SAM" id="Phobius"/>
    </source>
</evidence>
<reference evidence="2 3" key="1">
    <citation type="submission" date="2018-04" db="EMBL/GenBank/DDBJ databases">
        <title>Bordetella sp. HZ20 isolated from seawater.</title>
        <authorList>
            <person name="Sun C."/>
        </authorList>
    </citation>
    <scope>NUCLEOTIDE SEQUENCE [LARGE SCALE GENOMIC DNA]</scope>
    <source>
        <strain evidence="2 3">HZ20</strain>
    </source>
</reference>
<feature type="transmembrane region" description="Helical" evidence="1">
    <location>
        <begin position="42"/>
        <end position="64"/>
    </location>
</feature>
<keyword evidence="1" id="KW-0472">Membrane</keyword>
<dbReference type="EMBL" id="CP028901">
    <property type="protein sequence ID" value="AWB32840.1"/>
    <property type="molecule type" value="Genomic_DNA"/>
</dbReference>
<feature type="transmembrane region" description="Helical" evidence="1">
    <location>
        <begin position="362"/>
        <end position="386"/>
    </location>
</feature>
<feature type="transmembrane region" description="Helical" evidence="1">
    <location>
        <begin position="181"/>
        <end position="200"/>
    </location>
</feature>
<evidence type="ECO:0000313" key="2">
    <source>
        <dbReference type="EMBL" id="AWB32840.1"/>
    </source>
</evidence>
<feature type="transmembrane region" description="Helical" evidence="1">
    <location>
        <begin position="247"/>
        <end position="266"/>
    </location>
</feature>
<gene>
    <name evidence="2" type="ORF">DBV39_02895</name>
</gene>
<feature type="transmembrane region" description="Helical" evidence="1">
    <location>
        <begin position="155"/>
        <end position="174"/>
    </location>
</feature>
<feature type="transmembrane region" description="Helical" evidence="1">
    <location>
        <begin position="220"/>
        <end position="240"/>
    </location>
</feature>
<evidence type="ECO:0000313" key="3">
    <source>
        <dbReference type="Proteomes" id="UP000244571"/>
    </source>
</evidence>
<sequence length="422" mass="44286">MWVGSFAHLLFDVQLAQNIAGLTAAAIALFALFTTSGTPRKTLIVLGGCALLVSSVSGTLAPLWNGVVRASLFASFLASLFALSALVRMSSRIESIQDTFDSQPQPGRSGVLQFLGLVFAVPLAVGAVGVVSPLISSQRTGRDRVTDASWAMRGMGLAVLFSPFTVAMGVATSASDKDLPIGWLMSCGLIMALTLFLIPFFRGQCVLPGQLRGKFSRDLIVMLGPVLLLICLNMAIVFWVDVTPLQAAVLTVLPFSLFAAGLSGTGALRLVKDHVQGAWRHFDGEIAVFVASLCFAQAVANVPAIELVVASLAGIMGPTALIILSLLMILLLAMVGVHMVVTATLFVTVFSPSMTSDVQSVFLALAALLGWSLGTMIAPGSLAFVTACRVLQVPSKKVALDINLIFSVCSLLLFALAAIMIT</sequence>
<keyword evidence="1" id="KW-1133">Transmembrane helix</keyword>
<feature type="transmembrane region" description="Helical" evidence="1">
    <location>
        <begin position="70"/>
        <end position="89"/>
    </location>
</feature>